<accession>A0A0U1LPN5</accession>
<name>A0A0U1LPN5_TALIS</name>
<feature type="region of interest" description="Disordered" evidence="1">
    <location>
        <begin position="213"/>
        <end position="246"/>
    </location>
</feature>
<evidence type="ECO:0000313" key="2">
    <source>
        <dbReference type="EMBL" id="CRG84275.1"/>
    </source>
</evidence>
<dbReference type="GO" id="GO:0035303">
    <property type="term" value="P:regulation of dephosphorylation"/>
    <property type="evidence" value="ECO:0007669"/>
    <property type="project" value="TreeGrafter"/>
</dbReference>
<sequence length="356" mass="40473">MTDQQPPQSLRALFDAAKANKTSLEHSAEPTSEAYRDAVAATIAKLEECQKLIGQLSLFSSNEGLEDVSSVDLQYLTVDYFLAEILQRSASSDREALLRRATAEYEKYLTRIDEYELLSSSDKKTFEQFLENPSAFSLASKNDAANRREVKVARFRQEKELKQKLEYFSQNQSRLQNDDDAVRKLYLAEINLYTHQTFQSLDMISQELEMLSHMRNAPPPPDPAQLQDSRRRDTTDGTGYSERLDAPLAQLLGRQGGPLLSKQGKPLQPFTLTDRRTELQRGVFRPGHNLPTMSIDEYLEEERKRGGVVQGGNNEQVQEIDEDDLVKADQETMKARAWDEFKEDNPRGSGNTLNRG</sequence>
<feature type="compositionally biased region" description="Basic and acidic residues" evidence="1">
    <location>
        <begin position="334"/>
        <end position="346"/>
    </location>
</feature>
<dbReference type="Pfam" id="PF04177">
    <property type="entry name" value="TAP42"/>
    <property type="match status" value="1"/>
</dbReference>
<dbReference type="Proteomes" id="UP000054383">
    <property type="component" value="Unassembled WGS sequence"/>
</dbReference>
<dbReference type="GO" id="GO:0051721">
    <property type="term" value="F:protein phosphatase 2A binding"/>
    <property type="evidence" value="ECO:0007669"/>
    <property type="project" value="TreeGrafter"/>
</dbReference>
<dbReference type="Gene3D" id="1.25.40.540">
    <property type="entry name" value="TAP42-like family"/>
    <property type="match status" value="1"/>
</dbReference>
<reference evidence="2 3" key="1">
    <citation type="submission" date="2015-04" db="EMBL/GenBank/DDBJ databases">
        <authorList>
            <person name="Syromyatnikov M.Y."/>
            <person name="Popov V.N."/>
        </authorList>
    </citation>
    <scope>NUCLEOTIDE SEQUENCE [LARGE SCALE GENOMIC DNA]</scope>
    <source>
        <strain evidence="2">WF-38-12</strain>
    </source>
</reference>
<dbReference type="GO" id="GO:0009966">
    <property type="term" value="P:regulation of signal transduction"/>
    <property type="evidence" value="ECO:0007669"/>
    <property type="project" value="InterPro"/>
</dbReference>
<organism evidence="2 3">
    <name type="scientific">Talaromyces islandicus</name>
    <name type="common">Penicillium islandicum</name>
    <dbReference type="NCBI Taxonomy" id="28573"/>
    <lineage>
        <taxon>Eukaryota</taxon>
        <taxon>Fungi</taxon>
        <taxon>Dikarya</taxon>
        <taxon>Ascomycota</taxon>
        <taxon>Pezizomycotina</taxon>
        <taxon>Eurotiomycetes</taxon>
        <taxon>Eurotiomycetidae</taxon>
        <taxon>Eurotiales</taxon>
        <taxon>Trichocomaceae</taxon>
        <taxon>Talaromyces</taxon>
        <taxon>Talaromyces sect. Islandici</taxon>
    </lineage>
</organism>
<dbReference type="InterPro" id="IPR007304">
    <property type="entry name" value="TAP46-like"/>
</dbReference>
<evidence type="ECO:0000313" key="3">
    <source>
        <dbReference type="Proteomes" id="UP000054383"/>
    </source>
</evidence>
<dbReference type="InterPro" id="IPR038511">
    <property type="entry name" value="TAP42/TAP46-like_sf"/>
</dbReference>
<evidence type="ECO:0000256" key="1">
    <source>
        <dbReference type="SAM" id="MobiDB-lite"/>
    </source>
</evidence>
<dbReference type="EMBL" id="CVMT01000001">
    <property type="protein sequence ID" value="CRG84275.1"/>
    <property type="molecule type" value="Genomic_DNA"/>
</dbReference>
<protein>
    <submittedName>
        <fullName evidence="2">Type 2A phosphatase-associated protein 42</fullName>
    </submittedName>
</protein>
<dbReference type="OrthoDB" id="10261753at2759"/>
<gene>
    <name evidence="2" type="ORF">PISL3812_01578</name>
</gene>
<proteinExistence type="predicted"/>
<dbReference type="PANTHER" id="PTHR10933">
    <property type="entry name" value="IMMUNOGLOBULIN-BINDING PROTEIN 1"/>
    <property type="match status" value="1"/>
</dbReference>
<keyword evidence="3" id="KW-1185">Reference proteome</keyword>
<dbReference type="STRING" id="28573.A0A0U1LPN5"/>
<dbReference type="GO" id="GO:0005829">
    <property type="term" value="C:cytosol"/>
    <property type="evidence" value="ECO:0007669"/>
    <property type="project" value="TreeGrafter"/>
</dbReference>
<dbReference type="PANTHER" id="PTHR10933:SF9">
    <property type="entry name" value="IMMUNOGLOBULIN-BINDING PROTEIN 1"/>
    <property type="match status" value="1"/>
</dbReference>
<dbReference type="AlphaFoldDB" id="A0A0U1LPN5"/>
<feature type="region of interest" description="Disordered" evidence="1">
    <location>
        <begin position="334"/>
        <end position="356"/>
    </location>
</feature>
<dbReference type="OMA" id="EYELCEA"/>